<evidence type="ECO:0000256" key="1">
    <source>
        <dbReference type="SAM" id="MobiDB-lite"/>
    </source>
</evidence>
<accession>A0AAW0IRV6</accession>
<proteinExistence type="predicted"/>
<dbReference type="PANTHER" id="PTHR47282">
    <property type="entry name" value="PGC-1 AND ERR-INDUCED REGULATOR IN MUSCLE PROTEIN 1"/>
    <property type="match status" value="1"/>
</dbReference>
<dbReference type="InterPro" id="IPR043442">
    <property type="entry name" value="Perm1"/>
</dbReference>
<feature type="region of interest" description="Disordered" evidence="1">
    <location>
        <begin position="46"/>
        <end position="81"/>
    </location>
</feature>
<dbReference type="GO" id="GO:0005634">
    <property type="term" value="C:nucleus"/>
    <property type="evidence" value="ECO:0007669"/>
    <property type="project" value="TreeGrafter"/>
</dbReference>
<dbReference type="EMBL" id="JBBHLL010000096">
    <property type="protein sequence ID" value="KAK7817208.1"/>
    <property type="molecule type" value="Genomic_DNA"/>
</dbReference>
<protein>
    <recommendedName>
        <fullName evidence="4">PGC-1 and ERR-induced regulator in muscle protein 1</fullName>
    </recommendedName>
</protein>
<feature type="region of interest" description="Disordered" evidence="1">
    <location>
        <begin position="629"/>
        <end position="651"/>
    </location>
</feature>
<feature type="compositionally biased region" description="Polar residues" evidence="1">
    <location>
        <begin position="132"/>
        <end position="141"/>
    </location>
</feature>
<dbReference type="GO" id="GO:0005737">
    <property type="term" value="C:cytoplasm"/>
    <property type="evidence" value="ECO:0007669"/>
    <property type="project" value="TreeGrafter"/>
</dbReference>
<feature type="region of interest" description="Disordered" evidence="1">
    <location>
        <begin position="132"/>
        <end position="373"/>
    </location>
</feature>
<dbReference type="AlphaFoldDB" id="A0AAW0IRV6"/>
<feature type="compositionally biased region" description="Low complexity" evidence="1">
    <location>
        <begin position="46"/>
        <end position="60"/>
    </location>
</feature>
<feature type="compositionally biased region" description="Polar residues" evidence="1">
    <location>
        <begin position="295"/>
        <end position="312"/>
    </location>
</feature>
<feature type="compositionally biased region" description="Low complexity" evidence="1">
    <location>
        <begin position="526"/>
        <end position="540"/>
    </location>
</feature>
<reference evidence="2 3" key="1">
    <citation type="journal article" date="2023" name="bioRxiv">
        <title>Conserved and derived expression patterns and positive selection on dental genes reveal complex evolutionary context of ever-growing rodent molars.</title>
        <authorList>
            <person name="Calamari Z.T."/>
            <person name="Song A."/>
            <person name="Cohen E."/>
            <person name="Akter M."/>
            <person name="Roy R.D."/>
            <person name="Hallikas O."/>
            <person name="Christensen M.M."/>
            <person name="Li P."/>
            <person name="Marangoni P."/>
            <person name="Jernvall J."/>
            <person name="Klein O.D."/>
        </authorList>
    </citation>
    <scope>NUCLEOTIDE SEQUENCE [LARGE SCALE GENOMIC DNA]</scope>
    <source>
        <strain evidence="2">V071</strain>
    </source>
</reference>
<feature type="compositionally biased region" description="Low complexity" evidence="1">
    <location>
        <begin position="157"/>
        <end position="171"/>
    </location>
</feature>
<feature type="non-terminal residue" evidence="2">
    <location>
        <position position="1"/>
    </location>
</feature>
<evidence type="ECO:0000313" key="2">
    <source>
        <dbReference type="EMBL" id="KAK7817208.1"/>
    </source>
</evidence>
<organism evidence="2 3">
    <name type="scientific">Myodes glareolus</name>
    <name type="common">Bank vole</name>
    <name type="synonym">Clethrionomys glareolus</name>
    <dbReference type="NCBI Taxonomy" id="447135"/>
    <lineage>
        <taxon>Eukaryota</taxon>
        <taxon>Metazoa</taxon>
        <taxon>Chordata</taxon>
        <taxon>Craniata</taxon>
        <taxon>Vertebrata</taxon>
        <taxon>Euteleostomi</taxon>
        <taxon>Mammalia</taxon>
        <taxon>Eutheria</taxon>
        <taxon>Euarchontoglires</taxon>
        <taxon>Glires</taxon>
        <taxon>Rodentia</taxon>
        <taxon>Myomorpha</taxon>
        <taxon>Muroidea</taxon>
        <taxon>Cricetidae</taxon>
        <taxon>Arvicolinae</taxon>
        <taxon>Myodes</taxon>
    </lineage>
</organism>
<dbReference type="GO" id="GO:0006355">
    <property type="term" value="P:regulation of DNA-templated transcription"/>
    <property type="evidence" value="ECO:0007669"/>
    <property type="project" value="InterPro"/>
</dbReference>
<dbReference type="GO" id="GO:0014850">
    <property type="term" value="P:response to muscle activity"/>
    <property type="evidence" value="ECO:0007669"/>
    <property type="project" value="TreeGrafter"/>
</dbReference>
<evidence type="ECO:0008006" key="4">
    <source>
        <dbReference type="Google" id="ProtNLM"/>
    </source>
</evidence>
<gene>
    <name evidence="2" type="ORF">U0070_004345</name>
</gene>
<sequence>TEMDYQGGGRYYEYSVQLSDREWAEFSATADECGLLQAGLASGDELLSSDIDQGDSSGSSPPGPPPLFTGQLAPQGRGQQGCELEDVATRQLVSRSQCEPVLALEASHQSASTSTQSEALLFLSSDSVCPGQASSFPGSTISRDKMQRLLQGPAPRSPGEPSHSPESPGHSAIPQSPPDNLEVPLRNPGRKKRRAVGAKGVKCSGSLGSPAAQMSSPQLTETRPKGVLVSGTLMAKDQQDKPQSDPAGASELGSSIPEQMARQESGLDPSTPVLITEQDTDQTRKTPSAELHMTSKPQPDVSITSPNASLSTHACKPQPCTALSKHASKPQSDIVLSTPGSTSDRTLSTLASKCQPNTKQSTPASDPDMALCTPASIFQPDKTESAPACVPGLREDLSTEGSEIKAEVYPSVPAPVVCPDLPHSVSKTESEESVSVPAMPSLSSISQAEAALVDTDVTVPSGGYSEKPVGQLSAGSLEYSSGEPRLGPAQTPKKKKVRFSMAAPTHEESGSVEPTGPPFLTPDWPSAPRTAAGSRGGSAAWDAVAVGPRLPQPRILKHLPPPPSSVSAEPEPGSCYAVTLPEAYEFFFCDTIEEEDEDVEDEAAASQALDDVQWPDSCEFFFQDSRTQRSSCQRGRSPAPPPRAEAVAPAPPGDLVPISIPEVYEHFFTEEGFGNSQPPATRVQLPTSELFREVGPEAYSMPVPATEEHLSLAIREAGELRNPLTSFTFSQNDMCLVFVAFATWAVRTSDLHAPDAWKTGLEVLGTGVLLANIGTISAIRYFRRQVGRGHNGRPRPSSNSSPSC</sequence>
<feature type="region of interest" description="Disordered" evidence="1">
    <location>
        <begin position="459"/>
        <end position="540"/>
    </location>
</feature>
<evidence type="ECO:0000313" key="3">
    <source>
        <dbReference type="Proteomes" id="UP001488838"/>
    </source>
</evidence>
<feature type="compositionally biased region" description="Pro residues" evidence="1">
    <location>
        <begin position="638"/>
        <end position="651"/>
    </location>
</feature>
<feature type="compositionally biased region" description="Polar residues" evidence="1">
    <location>
        <begin position="329"/>
        <end position="364"/>
    </location>
</feature>
<feature type="compositionally biased region" description="Polar residues" evidence="1">
    <location>
        <begin position="212"/>
        <end position="221"/>
    </location>
</feature>
<comment type="caution">
    <text evidence="2">The sequence shown here is derived from an EMBL/GenBank/DDBJ whole genome shotgun (WGS) entry which is preliminary data.</text>
</comment>
<dbReference type="PANTHER" id="PTHR47282:SF1">
    <property type="entry name" value="PGC-1 AND ERR-INDUCED REGULATOR IN MUSCLE PROTEIN 1"/>
    <property type="match status" value="1"/>
</dbReference>
<keyword evidence="3" id="KW-1185">Reference proteome</keyword>
<name>A0AAW0IRV6_MYOGA</name>
<dbReference type="Proteomes" id="UP001488838">
    <property type="component" value="Unassembled WGS sequence"/>
</dbReference>